<organism evidence="1 2">
    <name type="scientific">Sunxiuqinia dokdonensis</name>
    <dbReference type="NCBI Taxonomy" id="1409788"/>
    <lineage>
        <taxon>Bacteria</taxon>
        <taxon>Pseudomonadati</taxon>
        <taxon>Bacteroidota</taxon>
        <taxon>Bacteroidia</taxon>
        <taxon>Marinilabiliales</taxon>
        <taxon>Prolixibacteraceae</taxon>
        <taxon>Sunxiuqinia</taxon>
    </lineage>
</organism>
<sequence>MIGQCKLGGIYFAFFLPRSKKETPSTLQHISKPPQANAQTKGLKKSCNSAYAQVHNCYI</sequence>
<dbReference type="Proteomes" id="UP000036958">
    <property type="component" value="Unassembled WGS sequence"/>
</dbReference>
<keyword evidence="2" id="KW-1185">Reference proteome</keyword>
<reference evidence="2" key="1">
    <citation type="submission" date="2015-07" db="EMBL/GenBank/DDBJ databases">
        <title>Genome sequencing of Sunxiuqinia dokdonensis strain SK.</title>
        <authorList>
            <person name="Ahn S."/>
            <person name="Kim B.-C."/>
        </authorList>
    </citation>
    <scope>NUCLEOTIDE SEQUENCE [LARGE SCALE GENOMIC DNA]</scope>
    <source>
        <strain evidence="2">SK</strain>
    </source>
</reference>
<dbReference type="AlphaFoldDB" id="A0A0L8VB79"/>
<gene>
    <name evidence="1" type="ORF">NC99_17290</name>
</gene>
<comment type="caution">
    <text evidence="1">The sequence shown here is derived from an EMBL/GenBank/DDBJ whole genome shotgun (WGS) entry which is preliminary data.</text>
</comment>
<dbReference type="STRING" id="1409788.NC99_17290"/>
<proteinExistence type="predicted"/>
<evidence type="ECO:0000313" key="2">
    <source>
        <dbReference type="Proteomes" id="UP000036958"/>
    </source>
</evidence>
<dbReference type="EMBL" id="LGIA01000131">
    <property type="protein sequence ID" value="KOH45452.1"/>
    <property type="molecule type" value="Genomic_DNA"/>
</dbReference>
<accession>A0A0L8VB79</accession>
<evidence type="ECO:0000313" key="1">
    <source>
        <dbReference type="EMBL" id="KOH45452.1"/>
    </source>
</evidence>
<protein>
    <submittedName>
        <fullName evidence="1">Uncharacterized protein</fullName>
    </submittedName>
</protein>
<name>A0A0L8VB79_9BACT</name>